<keyword evidence="2" id="KW-1185">Reference proteome</keyword>
<comment type="caution">
    <text evidence="1">The sequence shown here is derived from an EMBL/GenBank/DDBJ whole genome shotgun (WGS) entry which is preliminary data.</text>
</comment>
<dbReference type="Proteomes" id="UP001497680">
    <property type="component" value="Unassembled WGS sequence"/>
</dbReference>
<gene>
    <name evidence="1" type="ORF">F4821DRAFT_60633</name>
</gene>
<protein>
    <submittedName>
        <fullName evidence="1">Uncharacterized protein</fullName>
    </submittedName>
</protein>
<name>A0ACC0D963_9PEZI</name>
<proteinExistence type="predicted"/>
<sequence>MKLPLSLTKFFISTLVLVTDRVAGWEGVDSTSRYLRSRTYGEGKTLSRLESRARVATYDVERERKALTRYSYC</sequence>
<dbReference type="EMBL" id="MU394296">
    <property type="protein sequence ID" value="KAI6089278.1"/>
    <property type="molecule type" value="Genomic_DNA"/>
</dbReference>
<evidence type="ECO:0000313" key="2">
    <source>
        <dbReference type="Proteomes" id="UP001497680"/>
    </source>
</evidence>
<organism evidence="1 2">
    <name type="scientific">Hypoxylon rubiginosum</name>
    <dbReference type="NCBI Taxonomy" id="110542"/>
    <lineage>
        <taxon>Eukaryota</taxon>
        <taxon>Fungi</taxon>
        <taxon>Dikarya</taxon>
        <taxon>Ascomycota</taxon>
        <taxon>Pezizomycotina</taxon>
        <taxon>Sordariomycetes</taxon>
        <taxon>Xylariomycetidae</taxon>
        <taxon>Xylariales</taxon>
        <taxon>Hypoxylaceae</taxon>
        <taxon>Hypoxylon</taxon>
    </lineage>
</organism>
<evidence type="ECO:0000313" key="1">
    <source>
        <dbReference type="EMBL" id="KAI6089278.1"/>
    </source>
</evidence>
<accession>A0ACC0D963</accession>
<reference evidence="1 2" key="1">
    <citation type="journal article" date="2022" name="New Phytol.">
        <title>Ecological generalism drives hyperdiversity of secondary metabolite gene clusters in xylarialean endophytes.</title>
        <authorList>
            <person name="Franco M.E.E."/>
            <person name="Wisecaver J.H."/>
            <person name="Arnold A.E."/>
            <person name="Ju Y.M."/>
            <person name="Slot J.C."/>
            <person name="Ahrendt S."/>
            <person name="Moore L.P."/>
            <person name="Eastman K.E."/>
            <person name="Scott K."/>
            <person name="Konkel Z."/>
            <person name="Mondo S.J."/>
            <person name="Kuo A."/>
            <person name="Hayes R.D."/>
            <person name="Haridas S."/>
            <person name="Andreopoulos B."/>
            <person name="Riley R."/>
            <person name="LaButti K."/>
            <person name="Pangilinan J."/>
            <person name="Lipzen A."/>
            <person name="Amirebrahimi M."/>
            <person name="Yan J."/>
            <person name="Adam C."/>
            <person name="Keymanesh K."/>
            <person name="Ng V."/>
            <person name="Louie K."/>
            <person name="Northen T."/>
            <person name="Drula E."/>
            <person name="Henrissat B."/>
            <person name="Hsieh H.M."/>
            <person name="Youens-Clark K."/>
            <person name="Lutzoni F."/>
            <person name="Miadlikowska J."/>
            <person name="Eastwood D.C."/>
            <person name="Hamelin R.C."/>
            <person name="Grigoriev I.V."/>
            <person name="U'Ren J.M."/>
        </authorList>
    </citation>
    <scope>NUCLEOTIDE SEQUENCE [LARGE SCALE GENOMIC DNA]</scope>
    <source>
        <strain evidence="1 2">ER1909</strain>
    </source>
</reference>